<sequence>MNTQPDTTPAETGQGGVEAFHFLAWSWNVTTANTYAEGRPTTGRLDPRKWSGYLGAIRIDEAHVGEVDLSVPLIAVPIPNAGPFVIDGWHRIARALREGVTDLRVVVLTAEEEYACRIYGGDKVPGPWIR</sequence>
<reference evidence="1 2" key="1">
    <citation type="submission" date="2024-10" db="EMBL/GenBank/DDBJ databases">
        <title>The Natural Products Discovery Center: Release of the First 8490 Sequenced Strains for Exploring Actinobacteria Biosynthetic Diversity.</title>
        <authorList>
            <person name="Kalkreuter E."/>
            <person name="Kautsar S.A."/>
            <person name="Yang D."/>
            <person name="Bader C.D."/>
            <person name="Teijaro C.N."/>
            <person name="Fluegel L."/>
            <person name="Davis C.M."/>
            <person name="Simpson J.R."/>
            <person name="Lauterbach L."/>
            <person name="Steele A.D."/>
            <person name="Gui C."/>
            <person name="Meng S."/>
            <person name="Li G."/>
            <person name="Viehrig K."/>
            <person name="Ye F."/>
            <person name="Su P."/>
            <person name="Kiefer A.F."/>
            <person name="Nichols A."/>
            <person name="Cepeda A.J."/>
            <person name="Yan W."/>
            <person name="Fan B."/>
            <person name="Jiang Y."/>
            <person name="Adhikari A."/>
            <person name="Zheng C.-J."/>
            <person name="Schuster L."/>
            <person name="Cowan T.M."/>
            <person name="Smanski M.J."/>
            <person name="Chevrette M.G."/>
            <person name="De Carvalho L.P.S."/>
            <person name="Shen B."/>
        </authorList>
    </citation>
    <scope>NUCLEOTIDE SEQUENCE [LARGE SCALE GENOMIC DNA]</scope>
    <source>
        <strain evidence="1 2">NPDC001281</strain>
    </source>
</reference>
<dbReference type="InterPro" id="IPR036086">
    <property type="entry name" value="ParB/Sulfiredoxin_sf"/>
</dbReference>
<dbReference type="RefSeq" id="WP_387347630.1">
    <property type="nucleotide sequence ID" value="NZ_JBIAXI010000040.1"/>
</dbReference>
<dbReference type="SUPFAM" id="SSF110849">
    <property type="entry name" value="ParB/Sulfiredoxin"/>
    <property type="match status" value="1"/>
</dbReference>
<dbReference type="Proteomes" id="UP001602119">
    <property type="component" value="Unassembled WGS sequence"/>
</dbReference>
<comment type="caution">
    <text evidence="1">The sequence shown here is derived from an EMBL/GenBank/DDBJ whole genome shotgun (WGS) entry which is preliminary data.</text>
</comment>
<accession>A0ABW6VI17</accession>
<proteinExistence type="predicted"/>
<evidence type="ECO:0000313" key="2">
    <source>
        <dbReference type="Proteomes" id="UP001602119"/>
    </source>
</evidence>
<keyword evidence="2" id="KW-1185">Reference proteome</keyword>
<evidence type="ECO:0000313" key="1">
    <source>
        <dbReference type="EMBL" id="MFF4778991.1"/>
    </source>
</evidence>
<organism evidence="1 2">
    <name type="scientific">Microtetraspora fusca</name>
    <dbReference type="NCBI Taxonomy" id="1997"/>
    <lineage>
        <taxon>Bacteria</taxon>
        <taxon>Bacillati</taxon>
        <taxon>Actinomycetota</taxon>
        <taxon>Actinomycetes</taxon>
        <taxon>Streptosporangiales</taxon>
        <taxon>Streptosporangiaceae</taxon>
        <taxon>Microtetraspora</taxon>
    </lineage>
</organism>
<name>A0ABW6VI17_MICFU</name>
<evidence type="ECO:0008006" key="3">
    <source>
        <dbReference type="Google" id="ProtNLM"/>
    </source>
</evidence>
<gene>
    <name evidence="1" type="ORF">ACFY05_39825</name>
</gene>
<dbReference type="EMBL" id="JBIAXI010000040">
    <property type="protein sequence ID" value="MFF4778991.1"/>
    <property type="molecule type" value="Genomic_DNA"/>
</dbReference>
<protein>
    <recommendedName>
        <fullName evidence="3">ParB/Sulfiredoxin domain-containing protein</fullName>
    </recommendedName>
</protein>